<dbReference type="PROSITE" id="PS00018">
    <property type="entry name" value="EF_HAND_1"/>
    <property type="match status" value="2"/>
</dbReference>
<dbReference type="AlphaFoldDB" id="A0A6P1ZDW6"/>
<keyword evidence="2" id="KW-0732">Signal</keyword>
<gene>
    <name evidence="4" type="ORF">DQK91_13605</name>
</gene>
<sequence length="100" mass="10668">MRIRLYSVILAALVAMALMFAGIAIAGEGADESFRSMDVNGDQMLDPNEFAQGYEGTSDAQAEFDAADEDMSGTMDATEWAKYQKAHGMEGQGGSGMKSE</sequence>
<evidence type="ECO:0000313" key="4">
    <source>
        <dbReference type="EMBL" id="TVM32743.1"/>
    </source>
</evidence>
<evidence type="ECO:0000313" key="5">
    <source>
        <dbReference type="Proteomes" id="UP000434052"/>
    </source>
</evidence>
<dbReference type="RefSeq" id="WP_144305925.1">
    <property type="nucleotide sequence ID" value="NZ_QMIF01000009.1"/>
</dbReference>
<feature type="domain" description="EF-hand" evidence="3">
    <location>
        <begin position="25"/>
        <end position="60"/>
    </location>
</feature>
<dbReference type="Proteomes" id="UP000434052">
    <property type="component" value="Unassembled WGS sequence"/>
</dbReference>
<protein>
    <recommendedName>
        <fullName evidence="3">EF-hand domain-containing protein</fullName>
    </recommendedName>
</protein>
<dbReference type="EMBL" id="QMIF01000009">
    <property type="protein sequence ID" value="TVM32743.1"/>
    <property type="molecule type" value="Genomic_DNA"/>
</dbReference>
<accession>A0A6P1ZDW6</accession>
<comment type="caution">
    <text evidence="4">The sequence shown here is derived from an EMBL/GenBank/DDBJ whole genome shotgun (WGS) entry which is preliminary data.</text>
</comment>
<dbReference type="GO" id="GO:0005509">
    <property type="term" value="F:calcium ion binding"/>
    <property type="evidence" value="ECO:0007669"/>
    <property type="project" value="InterPro"/>
</dbReference>
<dbReference type="InterPro" id="IPR011992">
    <property type="entry name" value="EF-hand-dom_pair"/>
</dbReference>
<feature type="chain" id="PRO_5026762148" description="EF-hand domain-containing protein" evidence="2">
    <location>
        <begin position="27"/>
        <end position="100"/>
    </location>
</feature>
<evidence type="ECO:0000259" key="3">
    <source>
        <dbReference type="PROSITE" id="PS50222"/>
    </source>
</evidence>
<dbReference type="Gene3D" id="1.10.238.10">
    <property type="entry name" value="EF-hand"/>
    <property type="match status" value="1"/>
</dbReference>
<dbReference type="InterPro" id="IPR002048">
    <property type="entry name" value="EF_hand_dom"/>
</dbReference>
<proteinExistence type="predicted"/>
<feature type="signal peptide" evidence="2">
    <location>
        <begin position="1"/>
        <end position="26"/>
    </location>
</feature>
<dbReference type="SUPFAM" id="SSF47473">
    <property type="entry name" value="EF-hand"/>
    <property type="match status" value="1"/>
</dbReference>
<dbReference type="InterPro" id="IPR018247">
    <property type="entry name" value="EF_Hand_1_Ca_BS"/>
</dbReference>
<reference evidence="4 5" key="1">
    <citation type="submission" date="2018-06" db="EMBL/GenBank/DDBJ databases">
        <title>Complete genome of Desulfovibrio marinus P48SEP.</title>
        <authorList>
            <person name="Crispim J.S."/>
            <person name="Vidigal P.M.P."/>
            <person name="Silva L.C.F."/>
            <person name="Araujo L.C."/>
            <person name="Laguardia C.N."/>
            <person name="Dias R.S."/>
            <person name="Sousa M.P."/>
            <person name="Paula S.O."/>
            <person name="Silva C."/>
        </authorList>
    </citation>
    <scope>NUCLEOTIDE SEQUENCE [LARGE SCALE GENOMIC DNA]</scope>
    <source>
        <strain evidence="4 5">P48SEP</strain>
    </source>
</reference>
<evidence type="ECO:0000256" key="1">
    <source>
        <dbReference type="SAM" id="MobiDB-lite"/>
    </source>
</evidence>
<feature type="region of interest" description="Disordered" evidence="1">
    <location>
        <begin position="37"/>
        <end position="72"/>
    </location>
</feature>
<name>A0A6P1ZDW6_9BACT</name>
<organism evidence="4 5">
    <name type="scientific">Oceanidesulfovibrio marinus</name>
    <dbReference type="NCBI Taxonomy" id="370038"/>
    <lineage>
        <taxon>Bacteria</taxon>
        <taxon>Pseudomonadati</taxon>
        <taxon>Thermodesulfobacteriota</taxon>
        <taxon>Desulfovibrionia</taxon>
        <taxon>Desulfovibrionales</taxon>
        <taxon>Desulfovibrionaceae</taxon>
        <taxon>Oceanidesulfovibrio</taxon>
    </lineage>
</organism>
<evidence type="ECO:0000256" key="2">
    <source>
        <dbReference type="SAM" id="SignalP"/>
    </source>
</evidence>
<dbReference type="PROSITE" id="PS50222">
    <property type="entry name" value="EF_HAND_2"/>
    <property type="match status" value="1"/>
</dbReference>